<reference evidence="1" key="1">
    <citation type="submission" date="2021-03" db="EMBL/GenBank/DDBJ databases">
        <authorList>
            <person name="Tagirdzhanova G."/>
        </authorList>
    </citation>
    <scope>NUCLEOTIDE SEQUENCE</scope>
</reference>
<keyword evidence="2" id="KW-1185">Reference proteome</keyword>
<protein>
    <recommendedName>
        <fullName evidence="3">HpcH/HpaI aldolase/citrate lyase domain-containing protein</fullName>
    </recommendedName>
</protein>
<dbReference type="EMBL" id="CAJPDT010000049">
    <property type="protein sequence ID" value="CAF9928376.1"/>
    <property type="molecule type" value="Genomic_DNA"/>
</dbReference>
<organism evidence="1 2">
    <name type="scientific">Imshaugia aleurites</name>
    <dbReference type="NCBI Taxonomy" id="172621"/>
    <lineage>
        <taxon>Eukaryota</taxon>
        <taxon>Fungi</taxon>
        <taxon>Dikarya</taxon>
        <taxon>Ascomycota</taxon>
        <taxon>Pezizomycotina</taxon>
        <taxon>Lecanoromycetes</taxon>
        <taxon>OSLEUM clade</taxon>
        <taxon>Lecanoromycetidae</taxon>
        <taxon>Lecanorales</taxon>
        <taxon>Lecanorineae</taxon>
        <taxon>Parmeliaceae</taxon>
        <taxon>Imshaugia</taxon>
    </lineage>
</organism>
<comment type="caution">
    <text evidence="1">The sequence shown here is derived from an EMBL/GenBank/DDBJ whole genome shotgun (WGS) entry which is preliminary data.</text>
</comment>
<dbReference type="OrthoDB" id="1621678at2759"/>
<proteinExistence type="predicted"/>
<dbReference type="AlphaFoldDB" id="A0A8H3FLV3"/>
<evidence type="ECO:0008006" key="3">
    <source>
        <dbReference type="Google" id="ProtNLM"/>
    </source>
</evidence>
<evidence type="ECO:0000313" key="1">
    <source>
        <dbReference type="EMBL" id="CAF9928376.1"/>
    </source>
</evidence>
<evidence type="ECO:0000313" key="2">
    <source>
        <dbReference type="Proteomes" id="UP000664534"/>
    </source>
</evidence>
<gene>
    <name evidence="1" type="ORF">IMSHALPRED_007452</name>
</gene>
<accession>A0A8H3FLV3</accession>
<sequence length="120" mass="12670">MGLVATGFGSPEPEYLEAVAKFERILTKHHKPRGGFSFGSPEAMRELGKDNCINFVAADVMALAGMAKLLTVAKETFPAERKMLGAEREAEVDGTGDGGRKDAKMVLGGRAEDGVAIGES</sequence>
<dbReference type="Proteomes" id="UP000664534">
    <property type="component" value="Unassembled WGS sequence"/>
</dbReference>
<name>A0A8H3FLV3_9LECA</name>